<dbReference type="KEGG" id="spsw:Sps_05467"/>
<feature type="transmembrane region" description="Helical" evidence="4">
    <location>
        <begin position="219"/>
        <end position="236"/>
    </location>
</feature>
<dbReference type="InterPro" id="IPR036938">
    <property type="entry name" value="PAP2/HPO_sf"/>
</dbReference>
<dbReference type="GO" id="GO:0050380">
    <property type="term" value="F:undecaprenyl-diphosphatase activity"/>
    <property type="evidence" value="ECO:0007669"/>
    <property type="project" value="UniProtKB-EC"/>
</dbReference>
<evidence type="ECO:0000313" key="6">
    <source>
        <dbReference type="EMBL" id="AQS40531.1"/>
    </source>
</evidence>
<organism evidence="6 7">
    <name type="scientific">Shewanella psychrophila</name>
    <dbReference type="NCBI Taxonomy" id="225848"/>
    <lineage>
        <taxon>Bacteria</taxon>
        <taxon>Pseudomonadati</taxon>
        <taxon>Pseudomonadota</taxon>
        <taxon>Gammaproteobacteria</taxon>
        <taxon>Alteromonadales</taxon>
        <taxon>Shewanellaceae</taxon>
        <taxon>Shewanella</taxon>
    </lineage>
</organism>
<feature type="transmembrane region" description="Helical" evidence="4">
    <location>
        <begin position="162"/>
        <end position="182"/>
    </location>
</feature>
<feature type="transmembrane region" description="Helical" evidence="4">
    <location>
        <begin position="248"/>
        <end position="265"/>
    </location>
</feature>
<dbReference type="PANTHER" id="PTHR14969:SF13">
    <property type="entry name" value="AT30094P"/>
    <property type="match status" value="1"/>
</dbReference>
<gene>
    <name evidence="6" type="ORF">Sps_05467</name>
</gene>
<proteinExistence type="predicted"/>
<evidence type="ECO:0000256" key="4">
    <source>
        <dbReference type="SAM" id="Phobius"/>
    </source>
</evidence>
<keyword evidence="4" id="KW-1133">Transmembrane helix</keyword>
<reference evidence="6 7" key="1">
    <citation type="submission" date="2016-03" db="EMBL/GenBank/DDBJ databases">
        <title>Complete genome sequence of Shewanella psychrophila WP2, a deep sea bacterium isolated from west Pacific sediment.</title>
        <authorList>
            <person name="Xu G."/>
            <person name="Jian H."/>
        </authorList>
    </citation>
    <scope>NUCLEOTIDE SEQUENCE [LARGE SCALE GENOMIC DNA]</scope>
    <source>
        <strain evidence="6 7">WP2</strain>
    </source>
</reference>
<dbReference type="PANTHER" id="PTHR14969">
    <property type="entry name" value="SPHINGOSINE-1-PHOSPHATE PHOSPHOHYDROLASE"/>
    <property type="match status" value="1"/>
</dbReference>
<name>A0A1S6HYE5_9GAMM</name>
<feature type="transmembrane region" description="Helical" evidence="4">
    <location>
        <begin position="188"/>
        <end position="207"/>
    </location>
</feature>
<dbReference type="Gene3D" id="1.20.144.10">
    <property type="entry name" value="Phosphatidic acid phosphatase type 2/haloperoxidase"/>
    <property type="match status" value="1"/>
</dbReference>
<dbReference type="SUPFAM" id="SSF48317">
    <property type="entry name" value="Acid phosphatase/Vanadium-dependent haloperoxidase"/>
    <property type="match status" value="1"/>
</dbReference>
<protein>
    <recommendedName>
        <fullName evidence="1">undecaprenyl-diphosphate phosphatase</fullName>
        <ecNumber evidence="1">3.6.1.27</ecNumber>
    </recommendedName>
    <alternativeName>
        <fullName evidence="2">Undecaprenyl pyrophosphate phosphatase</fullName>
    </alternativeName>
</protein>
<feature type="transmembrane region" description="Helical" evidence="4">
    <location>
        <begin position="136"/>
        <end position="157"/>
    </location>
</feature>
<keyword evidence="4" id="KW-0812">Transmembrane</keyword>
<evidence type="ECO:0000313" key="7">
    <source>
        <dbReference type="Proteomes" id="UP000189545"/>
    </source>
</evidence>
<evidence type="ECO:0000256" key="3">
    <source>
        <dbReference type="ARBA" id="ARBA00047594"/>
    </source>
</evidence>
<dbReference type="EC" id="3.6.1.27" evidence="1"/>
<feature type="transmembrane region" description="Helical" evidence="4">
    <location>
        <begin position="94"/>
        <end position="116"/>
    </location>
</feature>
<evidence type="ECO:0000256" key="2">
    <source>
        <dbReference type="ARBA" id="ARBA00032707"/>
    </source>
</evidence>
<dbReference type="InterPro" id="IPR000326">
    <property type="entry name" value="PAP2/HPO"/>
</dbReference>
<keyword evidence="4" id="KW-0472">Membrane</keyword>
<evidence type="ECO:0000259" key="5">
    <source>
        <dbReference type="SMART" id="SM00014"/>
    </source>
</evidence>
<dbReference type="Pfam" id="PF01569">
    <property type="entry name" value="PAP2"/>
    <property type="match status" value="1"/>
</dbReference>
<feature type="domain" description="Phosphatidic acid phosphatase type 2/haloperoxidase" evidence="5">
    <location>
        <begin position="94"/>
        <end position="205"/>
    </location>
</feature>
<comment type="catalytic activity">
    <reaction evidence="3">
        <text>di-trans,octa-cis-undecaprenyl diphosphate + H2O = di-trans,octa-cis-undecaprenyl phosphate + phosphate + H(+)</text>
        <dbReference type="Rhea" id="RHEA:28094"/>
        <dbReference type="ChEBI" id="CHEBI:15377"/>
        <dbReference type="ChEBI" id="CHEBI:15378"/>
        <dbReference type="ChEBI" id="CHEBI:43474"/>
        <dbReference type="ChEBI" id="CHEBI:58405"/>
        <dbReference type="ChEBI" id="CHEBI:60392"/>
        <dbReference type="EC" id="3.6.1.27"/>
    </reaction>
</comment>
<accession>A0A1S6HYE5</accession>
<dbReference type="EMBL" id="CP014782">
    <property type="protein sequence ID" value="AQS40531.1"/>
    <property type="molecule type" value="Genomic_DNA"/>
</dbReference>
<feature type="transmembrane region" description="Helical" evidence="4">
    <location>
        <begin position="25"/>
        <end position="46"/>
    </location>
</feature>
<dbReference type="AlphaFoldDB" id="A0A1S6HYE5"/>
<dbReference type="STRING" id="225848.Sps_05467"/>
<keyword evidence="7" id="KW-1185">Reference proteome</keyword>
<dbReference type="SMART" id="SM00014">
    <property type="entry name" value="acidPPc"/>
    <property type="match status" value="1"/>
</dbReference>
<sequence length="283" mass="31525">MYTLPTFKQLNTQTHERVDGKRNSLANSFFTIFFILFILHLLTLNQASNYLIFNGINGMSAYMPDWILALVSDFGNGITLGAVILCYLVKRPELICRVLLAALLSLIVVPLLKQYFDAPRPAVILEHLNVIGETRYKHSFPSGHSATAFLFAGLIYLSSQKVFLRISLIFMAALVGVSRILVGAHWPADVVMGAIVGLSCAYAASHICPLIRLTFRKRLLAYLLLVLALVSSELHTGYDFSEISIVQYVRWGLLMLSIIAVLGFAKRELMAGVMAKRQRLTSQ</sequence>
<feature type="transmembrane region" description="Helical" evidence="4">
    <location>
        <begin position="66"/>
        <end position="87"/>
    </location>
</feature>
<evidence type="ECO:0000256" key="1">
    <source>
        <dbReference type="ARBA" id="ARBA00012374"/>
    </source>
</evidence>
<dbReference type="Proteomes" id="UP000189545">
    <property type="component" value="Chromosome"/>
</dbReference>
<dbReference type="CDD" id="cd01610">
    <property type="entry name" value="PAP2_like"/>
    <property type="match status" value="1"/>
</dbReference>